<dbReference type="Proteomes" id="UP000243459">
    <property type="component" value="Chromosome 6"/>
</dbReference>
<dbReference type="EMBL" id="CM007386">
    <property type="protein sequence ID" value="ONK67060.1"/>
    <property type="molecule type" value="Genomic_DNA"/>
</dbReference>
<evidence type="ECO:0000256" key="1">
    <source>
        <dbReference type="SAM" id="MobiDB-lite"/>
    </source>
</evidence>
<evidence type="ECO:0000313" key="3">
    <source>
        <dbReference type="Proteomes" id="UP000243459"/>
    </source>
</evidence>
<sequence length="128" mass="14326">MLYEGVPGDRMVKLLQIALKCIYKYADARPTMSQVAEMIHSLKEEEDSNPHQVGLQRPIEGLPKSIKQRDIDGGGGGGRGRGPERGVGRTGGGCGQGSGEEEEEEEKKKKKRGERRQRRRRRRRRGEG</sequence>
<dbReference type="Gramene" id="ONK67060">
    <property type="protein sequence ID" value="ONK67060"/>
    <property type="gene ID" value="A4U43_C06F15250"/>
</dbReference>
<accession>A0A5P1ESM5</accession>
<organism evidence="2 3">
    <name type="scientific">Asparagus officinalis</name>
    <name type="common">Garden asparagus</name>
    <dbReference type="NCBI Taxonomy" id="4686"/>
    <lineage>
        <taxon>Eukaryota</taxon>
        <taxon>Viridiplantae</taxon>
        <taxon>Streptophyta</taxon>
        <taxon>Embryophyta</taxon>
        <taxon>Tracheophyta</taxon>
        <taxon>Spermatophyta</taxon>
        <taxon>Magnoliopsida</taxon>
        <taxon>Liliopsida</taxon>
        <taxon>Asparagales</taxon>
        <taxon>Asparagaceae</taxon>
        <taxon>Asparagoideae</taxon>
        <taxon>Asparagus</taxon>
    </lineage>
</organism>
<feature type="region of interest" description="Disordered" evidence="1">
    <location>
        <begin position="41"/>
        <end position="128"/>
    </location>
</feature>
<dbReference type="AlphaFoldDB" id="A0A5P1ESM5"/>
<feature type="compositionally biased region" description="Basic residues" evidence="1">
    <location>
        <begin position="108"/>
        <end position="128"/>
    </location>
</feature>
<protein>
    <recommendedName>
        <fullName evidence="4">Serine-threonine/tyrosine-protein kinase catalytic domain-containing protein</fullName>
    </recommendedName>
</protein>
<evidence type="ECO:0000313" key="2">
    <source>
        <dbReference type="EMBL" id="ONK67060.1"/>
    </source>
</evidence>
<keyword evidence="3" id="KW-1185">Reference proteome</keyword>
<feature type="compositionally biased region" description="Gly residues" evidence="1">
    <location>
        <begin position="88"/>
        <end position="98"/>
    </location>
</feature>
<reference evidence="3" key="1">
    <citation type="journal article" date="2017" name="Nat. Commun.">
        <title>The asparagus genome sheds light on the origin and evolution of a young Y chromosome.</title>
        <authorList>
            <person name="Harkess A."/>
            <person name="Zhou J."/>
            <person name="Xu C."/>
            <person name="Bowers J.E."/>
            <person name="Van der Hulst R."/>
            <person name="Ayyampalayam S."/>
            <person name="Mercati F."/>
            <person name="Riccardi P."/>
            <person name="McKain M.R."/>
            <person name="Kakrana A."/>
            <person name="Tang H."/>
            <person name="Ray J."/>
            <person name="Groenendijk J."/>
            <person name="Arikit S."/>
            <person name="Mathioni S.M."/>
            <person name="Nakano M."/>
            <person name="Shan H."/>
            <person name="Telgmann-Rauber A."/>
            <person name="Kanno A."/>
            <person name="Yue Z."/>
            <person name="Chen H."/>
            <person name="Li W."/>
            <person name="Chen Y."/>
            <person name="Xu X."/>
            <person name="Zhang Y."/>
            <person name="Luo S."/>
            <person name="Chen H."/>
            <person name="Gao J."/>
            <person name="Mao Z."/>
            <person name="Pires J.C."/>
            <person name="Luo M."/>
            <person name="Kudrna D."/>
            <person name="Wing R.A."/>
            <person name="Meyers B.C."/>
            <person name="Yi K."/>
            <person name="Kong H."/>
            <person name="Lavrijsen P."/>
            <person name="Sunseri F."/>
            <person name="Falavigna A."/>
            <person name="Ye Y."/>
            <person name="Leebens-Mack J.H."/>
            <person name="Chen G."/>
        </authorList>
    </citation>
    <scope>NUCLEOTIDE SEQUENCE [LARGE SCALE GENOMIC DNA]</scope>
    <source>
        <strain evidence="3">cv. DH0086</strain>
    </source>
</reference>
<gene>
    <name evidence="2" type="ORF">A4U43_C06F15250</name>
</gene>
<name>A0A5P1ESM5_ASPOF</name>
<evidence type="ECO:0008006" key="4">
    <source>
        <dbReference type="Google" id="ProtNLM"/>
    </source>
</evidence>
<proteinExistence type="predicted"/>